<dbReference type="AlphaFoldDB" id="A0AA96S1R6"/>
<reference evidence="5" key="1">
    <citation type="submission" date="2023-08" db="EMBL/GenBank/DDBJ databases">
        <authorList>
            <person name="Adameyko K."/>
            <person name="Kravchuk O."/>
            <person name="Lyupina Y."/>
        </authorList>
    </citation>
    <scope>NUCLEOTIDE SEQUENCE</scope>
</reference>
<dbReference type="PROSITE" id="PS51304">
    <property type="entry name" value="GALECTIN"/>
    <property type="match status" value="1"/>
</dbReference>
<accession>A0AA96S1R6</accession>
<dbReference type="SMART" id="SM00276">
    <property type="entry name" value="GLECT"/>
    <property type="match status" value="1"/>
</dbReference>
<proteinExistence type="evidence at transcript level"/>
<evidence type="ECO:0000259" key="4">
    <source>
        <dbReference type="PROSITE" id="PS51304"/>
    </source>
</evidence>
<name>A0AA96S1R6_HALDU</name>
<keyword evidence="3" id="KW-0732">Signal</keyword>
<evidence type="ECO:0000256" key="2">
    <source>
        <dbReference type="RuleBase" id="RU102079"/>
    </source>
</evidence>
<evidence type="ECO:0000313" key="5">
    <source>
        <dbReference type="EMBL" id="WNS50091.1"/>
    </source>
</evidence>
<dbReference type="SUPFAM" id="SSF49899">
    <property type="entry name" value="Concanavalin A-like lectins/glucanases"/>
    <property type="match status" value="1"/>
</dbReference>
<dbReference type="Pfam" id="PF00337">
    <property type="entry name" value="Gal-bind_lectin"/>
    <property type="match status" value="1"/>
</dbReference>
<dbReference type="Gene3D" id="2.60.120.200">
    <property type="match status" value="1"/>
</dbReference>
<organism evidence="5">
    <name type="scientific">Halisarca dujardinii</name>
    <name type="common">Dujardin's slime sponge</name>
    <dbReference type="NCBI Taxonomy" id="2583056"/>
    <lineage>
        <taxon>Eukaryota</taxon>
        <taxon>Metazoa</taxon>
        <taxon>Porifera</taxon>
        <taxon>Demospongiae</taxon>
        <taxon>Verongimorpha</taxon>
        <taxon>Chondrillida</taxon>
        <taxon>Halisarcidae</taxon>
        <taxon>Halisarca</taxon>
    </lineage>
</organism>
<protein>
    <recommendedName>
        <fullName evidence="2">Galectin</fullName>
    </recommendedName>
</protein>
<keyword evidence="1 2" id="KW-0430">Lectin</keyword>
<dbReference type="GO" id="GO:0030246">
    <property type="term" value="F:carbohydrate binding"/>
    <property type="evidence" value="ECO:0007669"/>
    <property type="project" value="UniProtKB-UniRule"/>
</dbReference>
<feature type="domain" description="Galectin" evidence="4">
    <location>
        <begin position="25"/>
        <end position="174"/>
    </location>
</feature>
<dbReference type="InterPro" id="IPR001079">
    <property type="entry name" value="Galectin_CRD"/>
</dbReference>
<evidence type="ECO:0000256" key="1">
    <source>
        <dbReference type="ARBA" id="ARBA00022734"/>
    </source>
</evidence>
<dbReference type="EMBL" id="OR460168">
    <property type="protein sequence ID" value="WNS50091.1"/>
    <property type="molecule type" value="mRNA"/>
</dbReference>
<sequence length="174" mass="19557">MDRVWKLIVIVAVFGAEKASASQLRGIDTPAGFEPDDELQVGYSLPDTDRTTVNLFDAAGGFVLHVDYRVHFRSNNYIVVINSKPSNGGWGTETRINDLPFREGDSVALVVTRTDENTFQITFGQFPDERTISYTSRLPCADVRRIQWSGPDSTDFGYMFVWSTSSDKYIQVEV</sequence>
<dbReference type="InterPro" id="IPR013320">
    <property type="entry name" value="ConA-like_dom_sf"/>
</dbReference>
<feature type="chain" id="PRO_5041681618" description="Galectin" evidence="3">
    <location>
        <begin position="22"/>
        <end position="174"/>
    </location>
</feature>
<evidence type="ECO:0000256" key="3">
    <source>
        <dbReference type="SAM" id="SignalP"/>
    </source>
</evidence>
<feature type="signal peptide" evidence="3">
    <location>
        <begin position="1"/>
        <end position="21"/>
    </location>
</feature>